<evidence type="ECO:0000313" key="4">
    <source>
        <dbReference type="EMBL" id="THH13717.1"/>
    </source>
</evidence>
<dbReference type="Gene3D" id="3.40.50.2300">
    <property type="match status" value="1"/>
</dbReference>
<dbReference type="AlphaFoldDB" id="A0A4S4LP69"/>
<feature type="region of interest" description="Disordered" evidence="1">
    <location>
        <begin position="1"/>
        <end position="94"/>
    </location>
</feature>
<organism evidence="4 5">
    <name type="scientific">Bondarzewia mesenterica</name>
    <dbReference type="NCBI Taxonomy" id="1095465"/>
    <lineage>
        <taxon>Eukaryota</taxon>
        <taxon>Fungi</taxon>
        <taxon>Dikarya</taxon>
        <taxon>Basidiomycota</taxon>
        <taxon>Agaricomycotina</taxon>
        <taxon>Agaricomycetes</taxon>
        <taxon>Russulales</taxon>
        <taxon>Bondarzewiaceae</taxon>
        <taxon>Bondarzewia</taxon>
    </lineage>
</organism>
<dbReference type="InterPro" id="IPR012337">
    <property type="entry name" value="RNaseH-like_sf"/>
</dbReference>
<dbReference type="InterPro" id="IPR003100">
    <property type="entry name" value="PAZ_dom"/>
</dbReference>
<dbReference type="Pfam" id="PF02170">
    <property type="entry name" value="PAZ"/>
    <property type="match status" value="1"/>
</dbReference>
<dbReference type="InterPro" id="IPR045246">
    <property type="entry name" value="Piwi_ago-like"/>
</dbReference>
<protein>
    <recommendedName>
        <fullName evidence="6">Piwi domain-containing protein</fullName>
    </recommendedName>
</protein>
<evidence type="ECO:0000259" key="3">
    <source>
        <dbReference type="PROSITE" id="PS50822"/>
    </source>
</evidence>
<accession>A0A4S4LP69</accession>
<dbReference type="PROSITE" id="PS50822">
    <property type="entry name" value="PIWI"/>
    <property type="match status" value="1"/>
</dbReference>
<gene>
    <name evidence="4" type="ORF">EW146_g6540</name>
</gene>
<feature type="non-terminal residue" evidence="4">
    <location>
        <position position="946"/>
    </location>
</feature>
<dbReference type="Gene3D" id="2.170.260.10">
    <property type="entry name" value="paz domain"/>
    <property type="match status" value="1"/>
</dbReference>
<dbReference type="PANTHER" id="PTHR22891">
    <property type="entry name" value="EUKARYOTIC TRANSLATION INITIATION FACTOR 2C"/>
    <property type="match status" value="1"/>
</dbReference>
<dbReference type="SUPFAM" id="SSF101690">
    <property type="entry name" value="PAZ domain"/>
    <property type="match status" value="1"/>
</dbReference>
<dbReference type="OrthoDB" id="10252740at2759"/>
<feature type="compositionally biased region" description="Gly residues" evidence="1">
    <location>
        <begin position="40"/>
        <end position="66"/>
    </location>
</feature>
<dbReference type="EMBL" id="SGPL01000331">
    <property type="protein sequence ID" value="THH13717.1"/>
    <property type="molecule type" value="Genomic_DNA"/>
</dbReference>
<dbReference type="Pfam" id="PF02171">
    <property type="entry name" value="Piwi"/>
    <property type="match status" value="1"/>
</dbReference>
<proteinExistence type="predicted"/>
<dbReference type="Pfam" id="PF08699">
    <property type="entry name" value="ArgoL1"/>
    <property type="match status" value="1"/>
</dbReference>
<dbReference type="InterPro" id="IPR014811">
    <property type="entry name" value="ArgoL1"/>
</dbReference>
<keyword evidence="5" id="KW-1185">Reference proteome</keyword>
<feature type="compositionally biased region" description="Basic and acidic residues" evidence="1">
    <location>
        <begin position="1"/>
        <end position="10"/>
    </location>
</feature>
<dbReference type="InterPro" id="IPR032472">
    <property type="entry name" value="ArgoL2"/>
</dbReference>
<dbReference type="PROSITE" id="PS50821">
    <property type="entry name" value="PAZ"/>
    <property type="match status" value="1"/>
</dbReference>
<comment type="caution">
    <text evidence="4">The sequence shown here is derived from an EMBL/GenBank/DDBJ whole genome shotgun (WGS) entry which is preliminary data.</text>
</comment>
<dbReference type="InterPro" id="IPR036085">
    <property type="entry name" value="PAZ_dom_sf"/>
</dbReference>
<feature type="domain" description="PAZ" evidence="2">
    <location>
        <begin position="329"/>
        <end position="431"/>
    </location>
</feature>
<dbReference type="Pfam" id="PF16488">
    <property type="entry name" value="ArgoL2"/>
    <property type="match status" value="1"/>
</dbReference>
<name>A0A4S4LP69_9AGAM</name>
<dbReference type="CDD" id="cd04657">
    <property type="entry name" value="Piwi_ago-like"/>
    <property type="match status" value="1"/>
</dbReference>
<dbReference type="InterPro" id="IPR003165">
    <property type="entry name" value="Piwi"/>
</dbReference>
<reference evidence="4 5" key="1">
    <citation type="submission" date="2019-02" db="EMBL/GenBank/DDBJ databases">
        <title>Genome sequencing of the rare red list fungi Bondarzewia mesenterica.</title>
        <authorList>
            <person name="Buettner E."/>
            <person name="Kellner H."/>
        </authorList>
    </citation>
    <scope>NUCLEOTIDE SEQUENCE [LARGE SCALE GENOMIC DNA]</scope>
    <source>
        <strain evidence="4 5">DSM 108281</strain>
    </source>
</reference>
<evidence type="ECO:0000259" key="2">
    <source>
        <dbReference type="PROSITE" id="PS50821"/>
    </source>
</evidence>
<dbReference type="GO" id="GO:0003723">
    <property type="term" value="F:RNA binding"/>
    <property type="evidence" value="ECO:0007669"/>
    <property type="project" value="InterPro"/>
</dbReference>
<evidence type="ECO:0000313" key="5">
    <source>
        <dbReference type="Proteomes" id="UP000310158"/>
    </source>
</evidence>
<dbReference type="InterPro" id="IPR036397">
    <property type="entry name" value="RNaseH_sf"/>
</dbReference>
<dbReference type="SMART" id="SM01163">
    <property type="entry name" value="DUF1785"/>
    <property type="match status" value="1"/>
</dbReference>
<dbReference type="CDD" id="cd02846">
    <property type="entry name" value="PAZ_argonaute_like"/>
    <property type="match status" value="1"/>
</dbReference>
<evidence type="ECO:0000256" key="1">
    <source>
        <dbReference type="SAM" id="MobiDB-lite"/>
    </source>
</evidence>
<dbReference type="InterPro" id="IPR032474">
    <property type="entry name" value="Argonaute_N"/>
</dbReference>
<dbReference type="Pfam" id="PF16486">
    <property type="entry name" value="ArgoN"/>
    <property type="match status" value="1"/>
</dbReference>
<evidence type="ECO:0008006" key="6">
    <source>
        <dbReference type="Google" id="ProtNLM"/>
    </source>
</evidence>
<dbReference type="SUPFAM" id="SSF53098">
    <property type="entry name" value="Ribonuclease H-like"/>
    <property type="match status" value="1"/>
</dbReference>
<dbReference type="SMART" id="SM00950">
    <property type="entry name" value="Piwi"/>
    <property type="match status" value="1"/>
</dbReference>
<feature type="domain" description="Piwi" evidence="3">
    <location>
        <begin position="615"/>
        <end position="923"/>
    </location>
</feature>
<sequence length="946" mass="103118">MSNRGGDRGRGRGGPPGGRGGGSSGRGSPAPQGGDRGRGRGGGHGGGGRGGGDRGGGGGGRGGGRGFAPRGRGASYDHLPLIFDPHPGQRPTPDVRITAADGLLQRLGSLPRTPEHPVRPGYGTLGRAIILRANFFPVKISAKSWFEYSVKISPDPKSQKARVKRRILDLFEQSAEGAPYRNHIVHDGSQRLVSARKLPQPLSGTVRFFEQDESGPREKADQYTVDIEFGKELPVAPLLQHIEGNRQNPVDIDPLVSALNLVLQRQAAQTGYRFGKNRYFWNDESTGSLGPRLLAYMGFYSSVRLVHKEIMVNVNVCMTAFHEPGNLVDAWQGFTAGSMGASAQEFLAKAKISTRHLGFKRVQTVKKITGNGTARSQRFNCEKYGGMITVEEYFKREYRITLRHPDDLPVVDVGGPGKKTFLPAELCTIEQGEPHLGKLSPNETSEMLRYASRKPGVNAHLIVNKGLDKLGLAAGTPLMQEFGVTVSSEMAIVPARELPPPNITYRQGQPRVANGGWNILNVKFHAGGDLTNWKVLVVRETRGGFSGPNDPAMTTLLQSFVKKCSDSGMKVPSGPPQIVPTPILPPPHEDPGRLRALKMVENAIGQFGDPNKISIIVVLLSDRDDYIYPGIKRLTSVNFGVRTQCMLLKNALKDPNKQDQYLSNVALKVNTKLGGINHRLEPRAMEWLTKKPTMIVGIDVTHPGPSSVSGTPSIAGVVASVDKDFVQYPASLRLQKSKQEGIAELKDMILERLQAFRKRSKSLPERILVFRDGVSEGQYDKVLNDELPQIFDAFKRIDPKKPSYHPTLSIVICGKRHHARFTATDGNQADRNGNTRPGTVQDKGITAVFDYDFYLQAHAGLQGTVRPTHYIVIYDEGRLAPDEIQQGVHTTSYLYARATKAVSLIPPAYYADVVCEQARYWIHGFLNQAGDSSSAGDAASVSGRGG</sequence>
<feature type="compositionally biased region" description="Gly residues" evidence="1">
    <location>
        <begin position="12"/>
        <end position="25"/>
    </location>
</feature>
<dbReference type="Gene3D" id="3.30.420.10">
    <property type="entry name" value="Ribonuclease H-like superfamily/Ribonuclease H"/>
    <property type="match status" value="1"/>
</dbReference>
<dbReference type="Proteomes" id="UP000310158">
    <property type="component" value="Unassembled WGS sequence"/>
</dbReference>